<evidence type="ECO:0000313" key="3">
    <source>
        <dbReference type="Proteomes" id="UP001293593"/>
    </source>
</evidence>
<reference evidence="2" key="1">
    <citation type="submission" date="2023-10" db="EMBL/GenBank/DDBJ databases">
        <title>Chromosome-level genome of the transformable northern wattle, Acacia crassicarpa.</title>
        <authorList>
            <person name="Massaro I."/>
            <person name="Sinha N.R."/>
            <person name="Poethig S."/>
            <person name="Leichty A.R."/>
        </authorList>
    </citation>
    <scope>NUCLEOTIDE SEQUENCE</scope>
    <source>
        <strain evidence="2">Acra3RX</strain>
        <tissue evidence="2">Leaf</tissue>
    </source>
</reference>
<proteinExistence type="predicted"/>
<keyword evidence="3" id="KW-1185">Reference proteome</keyword>
<comment type="caution">
    <text evidence="2">The sequence shown here is derived from an EMBL/GenBank/DDBJ whole genome shotgun (WGS) entry which is preliminary data.</text>
</comment>
<dbReference type="Proteomes" id="UP001293593">
    <property type="component" value="Unassembled WGS sequence"/>
</dbReference>
<name>A0AAE1MYU4_9FABA</name>
<gene>
    <name evidence="2" type="ORF">QN277_011386</name>
</gene>
<feature type="region of interest" description="Disordered" evidence="1">
    <location>
        <begin position="74"/>
        <end position="109"/>
    </location>
</feature>
<organism evidence="2 3">
    <name type="scientific">Acacia crassicarpa</name>
    <name type="common">northern wattle</name>
    <dbReference type="NCBI Taxonomy" id="499986"/>
    <lineage>
        <taxon>Eukaryota</taxon>
        <taxon>Viridiplantae</taxon>
        <taxon>Streptophyta</taxon>
        <taxon>Embryophyta</taxon>
        <taxon>Tracheophyta</taxon>
        <taxon>Spermatophyta</taxon>
        <taxon>Magnoliopsida</taxon>
        <taxon>eudicotyledons</taxon>
        <taxon>Gunneridae</taxon>
        <taxon>Pentapetalae</taxon>
        <taxon>rosids</taxon>
        <taxon>fabids</taxon>
        <taxon>Fabales</taxon>
        <taxon>Fabaceae</taxon>
        <taxon>Caesalpinioideae</taxon>
        <taxon>mimosoid clade</taxon>
        <taxon>Acacieae</taxon>
        <taxon>Acacia</taxon>
    </lineage>
</organism>
<accession>A0AAE1MYU4</accession>
<sequence length="109" mass="12475">MTVQEYTDKFIELSRFASNLIPMGKEKARKYAKGLTFKIQKSLGGIPSKTFQEAYERALNIFDILQTEEEVLERNKRKQFGSGPQQASGDNKPRYDNKDNNWGGKQPQG</sequence>
<protein>
    <submittedName>
        <fullName evidence="2">Uncharacterized protein</fullName>
    </submittedName>
</protein>
<evidence type="ECO:0000313" key="2">
    <source>
        <dbReference type="EMBL" id="KAK4279640.1"/>
    </source>
</evidence>
<dbReference type="EMBL" id="JAWXYG010000002">
    <property type="protein sequence ID" value="KAK4279640.1"/>
    <property type="molecule type" value="Genomic_DNA"/>
</dbReference>
<evidence type="ECO:0000256" key="1">
    <source>
        <dbReference type="SAM" id="MobiDB-lite"/>
    </source>
</evidence>
<dbReference type="AlphaFoldDB" id="A0AAE1MYU4"/>